<feature type="transmembrane region" description="Helical" evidence="1">
    <location>
        <begin position="166"/>
        <end position="189"/>
    </location>
</feature>
<feature type="transmembrane region" description="Helical" evidence="1">
    <location>
        <begin position="195"/>
        <end position="217"/>
    </location>
</feature>
<dbReference type="Proteomes" id="UP000005954">
    <property type="component" value="Unassembled WGS sequence"/>
</dbReference>
<dbReference type="STRING" id="89187.ISM_06435"/>
<evidence type="ECO:0008006" key="4">
    <source>
        <dbReference type="Google" id="ProtNLM"/>
    </source>
</evidence>
<reference evidence="2 3" key="1">
    <citation type="submission" date="2005-12" db="EMBL/GenBank/DDBJ databases">
        <authorList>
            <person name="Moran M.A."/>
            <person name="Ferriera S."/>
            <person name="Johnson J."/>
            <person name="Kravitz S."/>
            <person name="Halpern A."/>
            <person name="Remington K."/>
            <person name="Beeson K."/>
            <person name="Tran B."/>
            <person name="Rogers Y.-H."/>
            <person name="Friedman R."/>
            <person name="Venter J.C."/>
        </authorList>
    </citation>
    <scope>NUCLEOTIDE SEQUENCE [LARGE SCALE GENOMIC DNA]</scope>
    <source>
        <strain evidence="3">ATCC BAA-591 / DSM 15170 / ISM</strain>
    </source>
</reference>
<organism evidence="2 3">
    <name type="scientific">Roseovarius nubinhibens (strain ATCC BAA-591 / DSM 15170 / ISM)</name>
    <dbReference type="NCBI Taxonomy" id="89187"/>
    <lineage>
        <taxon>Bacteria</taxon>
        <taxon>Pseudomonadati</taxon>
        <taxon>Pseudomonadota</taxon>
        <taxon>Alphaproteobacteria</taxon>
        <taxon>Rhodobacterales</taxon>
        <taxon>Roseobacteraceae</taxon>
        <taxon>Roseovarius</taxon>
    </lineage>
</organism>
<feature type="transmembrane region" description="Helical" evidence="1">
    <location>
        <begin position="426"/>
        <end position="450"/>
    </location>
</feature>
<comment type="caution">
    <text evidence="2">The sequence shown here is derived from an EMBL/GenBank/DDBJ whole genome shotgun (WGS) entry which is preliminary data.</text>
</comment>
<dbReference type="EMBL" id="AALY01000001">
    <property type="protein sequence ID" value="EAP77910.1"/>
    <property type="molecule type" value="Genomic_DNA"/>
</dbReference>
<evidence type="ECO:0000313" key="3">
    <source>
        <dbReference type="Proteomes" id="UP000005954"/>
    </source>
</evidence>
<accession>A3SKM9</accession>
<feature type="transmembrane region" description="Helical" evidence="1">
    <location>
        <begin position="237"/>
        <end position="257"/>
    </location>
</feature>
<feature type="transmembrane region" description="Helical" evidence="1">
    <location>
        <begin position="390"/>
        <end position="414"/>
    </location>
</feature>
<name>A3SKM9_ROSNI</name>
<keyword evidence="3" id="KW-1185">Reference proteome</keyword>
<feature type="transmembrane region" description="Helical" evidence="1">
    <location>
        <begin position="18"/>
        <end position="36"/>
    </location>
</feature>
<dbReference type="eggNOG" id="COG4590">
    <property type="taxonomic scope" value="Bacteria"/>
</dbReference>
<feature type="transmembrane region" description="Helical" evidence="1">
    <location>
        <begin position="71"/>
        <end position="91"/>
    </location>
</feature>
<keyword evidence="1" id="KW-1133">Transmembrane helix</keyword>
<feature type="transmembrane region" description="Helical" evidence="1">
    <location>
        <begin position="263"/>
        <end position="281"/>
    </location>
</feature>
<sequence>MLLVCAAVLIREWLGEGVLGLLPVILTALLLALLTLQVRKGRQVFVAIGLCLTLILALSDDNWRATVLKGLGTAGFIAAFFTALASLRSAAGSSASMSRAGRFLAQQPPGRRYLALTLGGQLFALVLNYGSIALLGGLASDAAEAEPDAEIRGHRRRRMLLAIQRAFVSMLTWSPLSFSIAVSIALIPGATWPDVVLPGIVSSLLMAGTGWALDTIFRPRLNQPRPAFRPPEGNWRLLTPLFILLGLLVIAVVLLTWLTGIRVVGIVLLVVPLLAVAWVLLQRREDPTAASLGQRSRRFFWTEMAGYHGELTLLMMAGYIGTVGAPILTPLLLASGLDPLGLPVWAILLCIIWIIPALGQLGMNPILAVTLLAPMVPSAAAMGLSPAAIIVAITAGWALSGASSPFTATTLLIGSFANISAARVGLVWNGAFTLTAGAVMSLWVLIHALWLG</sequence>
<dbReference type="HOGENOM" id="CLU_046403_0_0_5"/>
<keyword evidence="1" id="KW-0472">Membrane</keyword>
<evidence type="ECO:0000256" key="1">
    <source>
        <dbReference type="SAM" id="Phobius"/>
    </source>
</evidence>
<keyword evidence="1" id="KW-0812">Transmembrane</keyword>
<feature type="transmembrane region" description="Helical" evidence="1">
    <location>
        <begin position="311"/>
        <end position="334"/>
    </location>
</feature>
<dbReference type="AlphaFoldDB" id="A3SKM9"/>
<feature type="transmembrane region" description="Helical" evidence="1">
    <location>
        <begin position="43"/>
        <end position="59"/>
    </location>
</feature>
<feature type="transmembrane region" description="Helical" evidence="1">
    <location>
        <begin position="366"/>
        <end position="384"/>
    </location>
</feature>
<proteinExistence type="predicted"/>
<protein>
    <recommendedName>
        <fullName evidence="4">H+/citrate symporter</fullName>
    </recommendedName>
</protein>
<evidence type="ECO:0000313" key="2">
    <source>
        <dbReference type="EMBL" id="EAP77910.1"/>
    </source>
</evidence>
<gene>
    <name evidence="2" type="ORF">ISM_06435</name>
</gene>
<feature type="transmembrane region" description="Helical" evidence="1">
    <location>
        <begin position="340"/>
        <end position="359"/>
    </location>
</feature>